<comment type="caution">
    <text evidence="3">The sequence shown here is derived from an EMBL/GenBank/DDBJ whole genome shotgun (WGS) entry which is preliminary data.</text>
</comment>
<feature type="chain" id="PRO_5046927242" evidence="2">
    <location>
        <begin position="20"/>
        <end position="94"/>
    </location>
</feature>
<gene>
    <name evidence="3" type="ORF">MFIFM68171_03577</name>
</gene>
<keyword evidence="2" id="KW-0732">Signal</keyword>
<accession>A0ABQ0G6L1</accession>
<dbReference type="Proteomes" id="UP001628179">
    <property type="component" value="Unassembled WGS sequence"/>
</dbReference>
<protein>
    <submittedName>
        <fullName evidence="3">Inhibitor I9 domain-containing protein</fullName>
    </submittedName>
</protein>
<dbReference type="EMBL" id="BAAFSV010000002">
    <property type="protein sequence ID" value="GAB1313367.1"/>
    <property type="molecule type" value="Genomic_DNA"/>
</dbReference>
<reference evidence="3 4" key="1">
    <citation type="submission" date="2024-09" db="EMBL/GenBank/DDBJ databases">
        <title>Itraconazole resistance in Madurella fahalii resulting from another homologue of gene encoding cytochrome P450 14-alpha sterol demethylase (CYP51).</title>
        <authorList>
            <person name="Yoshioka I."/>
            <person name="Fahal A.H."/>
            <person name="Kaneko S."/>
            <person name="Yaguchi T."/>
        </authorList>
    </citation>
    <scope>NUCLEOTIDE SEQUENCE [LARGE SCALE GENOMIC DNA]</scope>
    <source>
        <strain evidence="3 4">IFM 68171</strain>
    </source>
</reference>
<comment type="similarity">
    <text evidence="1">Belongs to the protease inhibitor I9 family.</text>
</comment>
<sequence length="94" mass="10099">MKPFAFLLATLTLLSGATAVETQKSVLISYPPETPDSILDEAKKTIVDAGGSITHEYKIFKGFAATVGAKILETVSVMGQEYQVLVEEDQGVHI</sequence>
<evidence type="ECO:0000313" key="3">
    <source>
        <dbReference type="EMBL" id="GAB1313367.1"/>
    </source>
</evidence>
<organism evidence="3 4">
    <name type="scientific">Madurella fahalii</name>
    <dbReference type="NCBI Taxonomy" id="1157608"/>
    <lineage>
        <taxon>Eukaryota</taxon>
        <taxon>Fungi</taxon>
        <taxon>Dikarya</taxon>
        <taxon>Ascomycota</taxon>
        <taxon>Pezizomycotina</taxon>
        <taxon>Sordariomycetes</taxon>
        <taxon>Sordariomycetidae</taxon>
        <taxon>Sordariales</taxon>
        <taxon>Sordariales incertae sedis</taxon>
        <taxon>Madurella</taxon>
    </lineage>
</organism>
<name>A0ABQ0G6L1_9PEZI</name>
<proteinExistence type="inferred from homology"/>
<dbReference type="Gene3D" id="3.30.70.80">
    <property type="entry name" value="Peptidase S8 propeptide/proteinase inhibitor I9"/>
    <property type="match status" value="1"/>
</dbReference>
<dbReference type="InterPro" id="IPR052471">
    <property type="entry name" value="PBI_I9"/>
</dbReference>
<keyword evidence="4" id="KW-1185">Reference proteome</keyword>
<feature type="signal peptide" evidence="2">
    <location>
        <begin position="1"/>
        <end position="19"/>
    </location>
</feature>
<dbReference type="PANTHER" id="PTHR28288">
    <property type="entry name" value="PROTEASE B INHIBITOR 2"/>
    <property type="match status" value="1"/>
</dbReference>
<evidence type="ECO:0000313" key="4">
    <source>
        <dbReference type="Proteomes" id="UP001628179"/>
    </source>
</evidence>
<dbReference type="PANTHER" id="PTHR28288:SF1">
    <property type="entry name" value="INHIBITOR I9 DOMAIN-CONTAINING PROTEIN"/>
    <property type="match status" value="1"/>
</dbReference>
<dbReference type="SUPFAM" id="SSF54897">
    <property type="entry name" value="Protease propeptides/inhibitors"/>
    <property type="match status" value="1"/>
</dbReference>
<evidence type="ECO:0000256" key="2">
    <source>
        <dbReference type="SAM" id="SignalP"/>
    </source>
</evidence>
<dbReference type="RefSeq" id="XP_070915099.1">
    <property type="nucleotide sequence ID" value="XM_071058998.1"/>
</dbReference>
<dbReference type="InterPro" id="IPR037045">
    <property type="entry name" value="S8pro/Inhibitor_I9_sf"/>
</dbReference>
<dbReference type="GeneID" id="98174321"/>
<evidence type="ECO:0000256" key="1">
    <source>
        <dbReference type="ARBA" id="ARBA00038069"/>
    </source>
</evidence>